<proteinExistence type="predicted"/>
<dbReference type="RefSeq" id="WP_155367614.1">
    <property type="nucleotide sequence ID" value="NZ_KL503802.1"/>
</dbReference>
<accession>A0A072R551</accession>
<evidence type="ECO:0000313" key="2">
    <source>
        <dbReference type="Proteomes" id="UP000031740"/>
    </source>
</evidence>
<gene>
    <name evidence="1" type="ORF">H710_00005</name>
</gene>
<organism evidence="1 2">
    <name type="scientific">Bartonella bacilliformis Ver097</name>
    <dbReference type="NCBI Taxonomy" id="1293911"/>
    <lineage>
        <taxon>Bacteria</taxon>
        <taxon>Pseudomonadati</taxon>
        <taxon>Pseudomonadota</taxon>
        <taxon>Alphaproteobacteria</taxon>
        <taxon>Hyphomicrobiales</taxon>
        <taxon>Bartonellaceae</taxon>
        <taxon>Bartonella</taxon>
    </lineage>
</organism>
<dbReference type="PATRIC" id="fig|1293911.3.peg.6"/>
<name>A0A072R551_BARBA</name>
<dbReference type="Proteomes" id="UP000031740">
    <property type="component" value="Unassembled WGS sequence"/>
</dbReference>
<comment type="caution">
    <text evidence="1">The sequence shown here is derived from an EMBL/GenBank/DDBJ whole genome shotgun (WGS) entry which is preliminary data.</text>
</comment>
<sequence>MRRSICRKRRTFLLAESLFLLLDDALEGGVNLSSGKCICSDDLPWDFCISFEAS</sequence>
<evidence type="ECO:0000313" key="1">
    <source>
        <dbReference type="EMBL" id="KEG21063.1"/>
    </source>
</evidence>
<dbReference type="EMBL" id="ASIV01000001">
    <property type="protein sequence ID" value="KEG21063.1"/>
    <property type="molecule type" value="Genomic_DNA"/>
</dbReference>
<dbReference type="AlphaFoldDB" id="A0A072R551"/>
<protein>
    <submittedName>
        <fullName evidence="1">Uncharacterized protein</fullName>
    </submittedName>
</protein>
<dbReference type="HOGENOM" id="CLU_3040750_0_0_5"/>
<reference evidence="1 2" key="1">
    <citation type="submission" date="2013-04" db="EMBL/GenBank/DDBJ databases">
        <title>The Genome Sequence of Bartonella bacilliformis Ver097.</title>
        <authorList>
            <consortium name="The Broad Institute Genomics Platform"/>
            <consortium name="The Broad Institute Genome Sequencing Center for Infectious Disease"/>
            <person name="Feldgarden M."/>
            <person name="Kirby J."/>
            <person name="Birtles R."/>
            <person name="Dasch G."/>
            <person name="Hendrix L."/>
            <person name="Koehler J."/>
            <person name="Walker B."/>
            <person name="Young S.K."/>
            <person name="Zeng Q."/>
            <person name="Gargeya S."/>
            <person name="Fitzgerald M."/>
            <person name="Haas B."/>
            <person name="Abouelleil A."/>
            <person name="Allen A.W."/>
            <person name="Alvarado L."/>
            <person name="Arachchi H.M."/>
            <person name="Berlin A.M."/>
            <person name="Chapman S.B."/>
            <person name="Gainer-Dewar J."/>
            <person name="Goldberg J."/>
            <person name="Griggs A."/>
            <person name="Gujja S."/>
            <person name="Hansen M."/>
            <person name="Howarth C."/>
            <person name="Imamovic A."/>
            <person name="Ireland A."/>
            <person name="Larimer J."/>
            <person name="McCowan C."/>
            <person name="Murphy C."/>
            <person name="Pearson M."/>
            <person name="Poon T.W."/>
            <person name="Priest M."/>
            <person name="Roberts A."/>
            <person name="Saif S."/>
            <person name="Shea T."/>
            <person name="Sisk P."/>
            <person name="Sykes S."/>
            <person name="Wortman J."/>
            <person name="Nusbaum C."/>
            <person name="Birren B."/>
        </authorList>
    </citation>
    <scope>NUCLEOTIDE SEQUENCE [LARGE SCALE GENOMIC DNA]</scope>
    <source>
        <strain evidence="1 2">Ver097</strain>
    </source>
</reference>